<organism evidence="8 9">
    <name type="scientific">Pseudidiomarina aquimaris</name>
    <dbReference type="NCBI Taxonomy" id="641841"/>
    <lineage>
        <taxon>Bacteria</taxon>
        <taxon>Pseudomonadati</taxon>
        <taxon>Pseudomonadota</taxon>
        <taxon>Gammaproteobacteria</taxon>
        <taxon>Alteromonadales</taxon>
        <taxon>Idiomarinaceae</taxon>
        <taxon>Pseudidiomarina</taxon>
    </lineage>
</organism>
<dbReference type="AlphaFoldDB" id="A0A432XBH1"/>
<evidence type="ECO:0000256" key="4">
    <source>
        <dbReference type="ARBA" id="ARBA00048391"/>
    </source>
</evidence>
<dbReference type="PROSITE" id="PS00092">
    <property type="entry name" value="N6_MTASE"/>
    <property type="match status" value="1"/>
</dbReference>
<evidence type="ECO:0000313" key="8">
    <source>
        <dbReference type="EMBL" id="RUO46099.1"/>
    </source>
</evidence>
<gene>
    <name evidence="5 8" type="primary">prmC</name>
    <name evidence="8" type="ORF">CWE21_11975</name>
</gene>
<evidence type="ECO:0000313" key="9">
    <source>
        <dbReference type="Proteomes" id="UP000286678"/>
    </source>
</evidence>
<dbReference type="Gene3D" id="1.10.8.10">
    <property type="entry name" value="DNA helicase RuvA subunit, C-terminal domain"/>
    <property type="match status" value="1"/>
</dbReference>
<dbReference type="InterPro" id="IPR040758">
    <property type="entry name" value="PrmC_N"/>
</dbReference>
<keyword evidence="1 5" id="KW-0489">Methyltransferase</keyword>
<dbReference type="InterPro" id="IPR007848">
    <property type="entry name" value="Small_mtfrase_dom"/>
</dbReference>
<dbReference type="Proteomes" id="UP000286678">
    <property type="component" value="Unassembled WGS sequence"/>
</dbReference>
<feature type="binding site" evidence="5">
    <location>
        <position position="182"/>
    </location>
    <ligand>
        <name>S-adenosyl-L-methionine</name>
        <dbReference type="ChEBI" id="CHEBI:59789"/>
    </ligand>
</feature>
<comment type="caution">
    <text evidence="8">The sequence shown here is derived from an EMBL/GenBank/DDBJ whole genome shotgun (WGS) entry which is preliminary data.</text>
</comment>
<evidence type="ECO:0000259" key="6">
    <source>
        <dbReference type="Pfam" id="PF05175"/>
    </source>
</evidence>
<evidence type="ECO:0000256" key="2">
    <source>
        <dbReference type="ARBA" id="ARBA00022679"/>
    </source>
</evidence>
<comment type="similarity">
    <text evidence="5">Belongs to the protein N5-glutamine methyltransferase family. PrmC subfamily.</text>
</comment>
<keyword evidence="2 5" id="KW-0808">Transferase</keyword>
<dbReference type="RefSeq" id="WP_126834678.1">
    <property type="nucleotide sequence ID" value="NZ_PIPT01000010.1"/>
</dbReference>
<protein>
    <recommendedName>
        <fullName evidence="5">Release factor glutamine methyltransferase</fullName>
        <shortName evidence="5">RF MTase</shortName>
        <ecNumber evidence="5">2.1.1.297</ecNumber>
    </recommendedName>
    <alternativeName>
        <fullName evidence="5">N5-glutamine methyltransferase PrmC</fullName>
    </alternativeName>
    <alternativeName>
        <fullName evidence="5">Protein-(glutamine-N5) MTase PrmC</fullName>
    </alternativeName>
    <alternativeName>
        <fullName evidence="5">Protein-glutamine N-methyltransferase PrmC</fullName>
    </alternativeName>
</protein>
<dbReference type="GO" id="GO:0032259">
    <property type="term" value="P:methylation"/>
    <property type="evidence" value="ECO:0007669"/>
    <property type="project" value="UniProtKB-KW"/>
</dbReference>
<feature type="domain" description="Methyltransferase small" evidence="6">
    <location>
        <begin position="105"/>
        <end position="189"/>
    </location>
</feature>
<dbReference type="FunFam" id="3.40.50.150:FF:000053">
    <property type="entry name" value="Release factor glutamine methyltransferase"/>
    <property type="match status" value="1"/>
</dbReference>
<dbReference type="InterPro" id="IPR050320">
    <property type="entry name" value="N5-glutamine_MTase"/>
</dbReference>
<dbReference type="GO" id="GO:0102559">
    <property type="term" value="F:peptide chain release factor N(5)-glutamine methyltransferase activity"/>
    <property type="evidence" value="ECO:0007669"/>
    <property type="project" value="UniProtKB-EC"/>
</dbReference>
<dbReference type="HAMAP" id="MF_02126">
    <property type="entry name" value="RF_methyltr_PrmC"/>
    <property type="match status" value="1"/>
</dbReference>
<accession>A0A432XBH1</accession>
<dbReference type="GO" id="GO:0003676">
    <property type="term" value="F:nucleic acid binding"/>
    <property type="evidence" value="ECO:0007669"/>
    <property type="project" value="InterPro"/>
</dbReference>
<proteinExistence type="inferred from homology"/>
<dbReference type="SUPFAM" id="SSF53335">
    <property type="entry name" value="S-adenosyl-L-methionine-dependent methyltransferases"/>
    <property type="match status" value="1"/>
</dbReference>
<dbReference type="CDD" id="cd02440">
    <property type="entry name" value="AdoMet_MTases"/>
    <property type="match status" value="1"/>
</dbReference>
<dbReference type="EC" id="2.1.1.297" evidence="5"/>
<dbReference type="Pfam" id="PF05175">
    <property type="entry name" value="MTS"/>
    <property type="match status" value="1"/>
</dbReference>
<dbReference type="InterPro" id="IPR002052">
    <property type="entry name" value="DNA_methylase_N6_adenine_CS"/>
</dbReference>
<comment type="function">
    <text evidence="5">Methylates the class 1 translation termination release factors RF1/PrfA and RF2/PrfB on the glutamine residue of the universally conserved GGQ motif.</text>
</comment>
<evidence type="ECO:0000256" key="1">
    <source>
        <dbReference type="ARBA" id="ARBA00022603"/>
    </source>
</evidence>
<name>A0A432XBH1_9GAMM</name>
<feature type="binding site" evidence="5">
    <location>
        <position position="140"/>
    </location>
    <ligand>
        <name>S-adenosyl-L-methionine</name>
        <dbReference type="ChEBI" id="CHEBI:59789"/>
    </ligand>
</feature>
<dbReference type="InterPro" id="IPR004556">
    <property type="entry name" value="HemK-like"/>
</dbReference>
<sequence length="287" mass="31815">MQLQVWLRAARERLQASETPQLDAEVLLAHVLACSRTYLHTWPDKELTPEQLSAAEQFLEQRERGVPVAHLLGEREFWSLPLQVNASTLIPRPDTECLVEQALSLPLPPQARVLDLGTGTGAIALALQSERPQWQVVAVDRAADAVALAKRNASNLNLSIDVKQSDWFQAVSGERFDLIVSNPPYIAADDPHLQQGDVRFEPHTALVASAEGFADLGHIIATAPAYLQPNGWLLLEHGWEQGAQCRQALEAEGYVQVQSLPDYANLERMTIGQWNPASEKRSEKDVE</sequence>
<dbReference type="OrthoDB" id="9800643at2"/>
<comment type="catalytic activity">
    <reaction evidence="4 5">
        <text>L-glutaminyl-[peptide chain release factor] + S-adenosyl-L-methionine = N(5)-methyl-L-glutaminyl-[peptide chain release factor] + S-adenosyl-L-homocysteine + H(+)</text>
        <dbReference type="Rhea" id="RHEA:42896"/>
        <dbReference type="Rhea" id="RHEA-COMP:10271"/>
        <dbReference type="Rhea" id="RHEA-COMP:10272"/>
        <dbReference type="ChEBI" id="CHEBI:15378"/>
        <dbReference type="ChEBI" id="CHEBI:30011"/>
        <dbReference type="ChEBI" id="CHEBI:57856"/>
        <dbReference type="ChEBI" id="CHEBI:59789"/>
        <dbReference type="ChEBI" id="CHEBI:61891"/>
        <dbReference type="EC" id="2.1.1.297"/>
    </reaction>
</comment>
<feature type="binding site" evidence="5">
    <location>
        <begin position="117"/>
        <end position="121"/>
    </location>
    <ligand>
        <name>S-adenosyl-L-methionine</name>
        <dbReference type="ChEBI" id="CHEBI:59789"/>
    </ligand>
</feature>
<feature type="binding site" evidence="5">
    <location>
        <begin position="182"/>
        <end position="185"/>
    </location>
    <ligand>
        <name>substrate</name>
    </ligand>
</feature>
<dbReference type="PANTHER" id="PTHR18895:SF74">
    <property type="entry name" value="MTRF1L RELEASE FACTOR GLUTAMINE METHYLTRANSFERASE"/>
    <property type="match status" value="1"/>
</dbReference>
<evidence type="ECO:0000256" key="5">
    <source>
        <dbReference type="HAMAP-Rule" id="MF_02126"/>
    </source>
</evidence>
<evidence type="ECO:0000259" key="7">
    <source>
        <dbReference type="Pfam" id="PF17827"/>
    </source>
</evidence>
<dbReference type="InterPro" id="IPR019874">
    <property type="entry name" value="RF_methyltr_PrmC"/>
</dbReference>
<dbReference type="NCBIfam" id="TIGR00536">
    <property type="entry name" value="hemK_fam"/>
    <property type="match status" value="1"/>
</dbReference>
<evidence type="ECO:0000256" key="3">
    <source>
        <dbReference type="ARBA" id="ARBA00022691"/>
    </source>
</evidence>
<reference evidence="9" key="1">
    <citation type="journal article" date="2018" name="Front. Microbiol.">
        <title>Genome-Based Analysis Reveals the Taxonomy and Diversity of the Family Idiomarinaceae.</title>
        <authorList>
            <person name="Liu Y."/>
            <person name="Lai Q."/>
            <person name="Shao Z."/>
        </authorList>
    </citation>
    <scope>NUCLEOTIDE SEQUENCE [LARGE SCALE GENOMIC DNA]</scope>
    <source>
        <strain evidence="9">SW15</strain>
    </source>
</reference>
<dbReference type="FunFam" id="1.10.8.10:FF:000032">
    <property type="entry name" value="Release factor glutamine methyltransferase"/>
    <property type="match status" value="1"/>
</dbReference>
<keyword evidence="3 5" id="KW-0949">S-adenosyl-L-methionine</keyword>
<dbReference type="Gene3D" id="3.40.50.150">
    <property type="entry name" value="Vaccinia Virus protein VP39"/>
    <property type="match status" value="1"/>
</dbReference>
<feature type="domain" description="Release factor glutamine methyltransferase N-terminal" evidence="7">
    <location>
        <begin position="6"/>
        <end position="73"/>
    </location>
</feature>
<dbReference type="PANTHER" id="PTHR18895">
    <property type="entry name" value="HEMK METHYLTRANSFERASE"/>
    <property type="match status" value="1"/>
</dbReference>
<dbReference type="EMBL" id="PIPT01000010">
    <property type="protein sequence ID" value="RUO46099.1"/>
    <property type="molecule type" value="Genomic_DNA"/>
</dbReference>
<dbReference type="Pfam" id="PF17827">
    <property type="entry name" value="PrmC_N"/>
    <property type="match status" value="1"/>
</dbReference>
<keyword evidence="9" id="KW-1185">Reference proteome</keyword>
<dbReference type="InterPro" id="IPR029063">
    <property type="entry name" value="SAM-dependent_MTases_sf"/>
</dbReference>
<feature type="binding site" evidence="5">
    <location>
        <position position="167"/>
    </location>
    <ligand>
        <name>S-adenosyl-L-methionine</name>
        <dbReference type="ChEBI" id="CHEBI:59789"/>
    </ligand>
</feature>
<dbReference type="NCBIfam" id="TIGR03534">
    <property type="entry name" value="RF_mod_PrmC"/>
    <property type="match status" value="1"/>
</dbReference>